<feature type="transmembrane region" description="Helical" evidence="8">
    <location>
        <begin position="207"/>
        <end position="228"/>
    </location>
</feature>
<keyword evidence="11" id="KW-1185">Reference proteome</keyword>
<dbReference type="Pfam" id="PF00528">
    <property type="entry name" value="BPD_transp_1"/>
    <property type="match status" value="1"/>
</dbReference>
<feature type="transmembrane region" description="Helical" evidence="8">
    <location>
        <begin position="12"/>
        <end position="39"/>
    </location>
</feature>
<evidence type="ECO:0000256" key="2">
    <source>
        <dbReference type="ARBA" id="ARBA00022448"/>
    </source>
</evidence>
<dbReference type="GO" id="GO:0005886">
    <property type="term" value="C:plasma membrane"/>
    <property type="evidence" value="ECO:0007669"/>
    <property type="project" value="UniProtKB-SubCell"/>
</dbReference>
<comment type="similarity">
    <text evidence="8">Belongs to the binding-protein-dependent transport system permease family.</text>
</comment>
<reference evidence="11" key="1">
    <citation type="submission" date="2017-04" db="EMBL/GenBank/DDBJ databases">
        <authorList>
            <person name="Varghese N."/>
            <person name="Submissions S."/>
        </authorList>
    </citation>
    <scope>NUCLEOTIDE SEQUENCE [LARGE SCALE GENOMIC DNA]</scope>
    <source>
        <strain evidence="11">DSM 4125</strain>
    </source>
</reference>
<dbReference type="STRING" id="1028.SAMN05661096_02337"/>
<dbReference type="PANTHER" id="PTHR43357:SF4">
    <property type="entry name" value="INNER MEMBRANE ABC TRANSPORTER PERMEASE PROTEIN YDCV"/>
    <property type="match status" value="1"/>
</dbReference>
<evidence type="ECO:0000256" key="6">
    <source>
        <dbReference type="ARBA" id="ARBA00022989"/>
    </source>
</evidence>
<dbReference type="RefSeq" id="WP_085517349.1">
    <property type="nucleotide sequence ID" value="NZ_FXAW01000004.1"/>
</dbReference>
<feature type="transmembrane region" description="Helical" evidence="8">
    <location>
        <begin position="59"/>
        <end position="82"/>
    </location>
</feature>
<evidence type="ECO:0000313" key="10">
    <source>
        <dbReference type="EMBL" id="SMG35390.1"/>
    </source>
</evidence>
<dbReference type="Gene3D" id="1.10.3720.10">
    <property type="entry name" value="MetI-like"/>
    <property type="match status" value="1"/>
</dbReference>
<evidence type="ECO:0000256" key="5">
    <source>
        <dbReference type="ARBA" id="ARBA00022692"/>
    </source>
</evidence>
<protein>
    <submittedName>
        <fullName evidence="10">Putative spermidine/putrescine transport system permease protein</fullName>
    </submittedName>
</protein>
<organism evidence="10 11">
    <name type="scientific">Marivirga sericea</name>
    <dbReference type="NCBI Taxonomy" id="1028"/>
    <lineage>
        <taxon>Bacteria</taxon>
        <taxon>Pseudomonadati</taxon>
        <taxon>Bacteroidota</taxon>
        <taxon>Cytophagia</taxon>
        <taxon>Cytophagales</taxon>
        <taxon>Marivirgaceae</taxon>
        <taxon>Marivirga</taxon>
    </lineage>
</organism>
<dbReference type="SUPFAM" id="SSF161098">
    <property type="entry name" value="MetI-like"/>
    <property type="match status" value="1"/>
</dbReference>
<dbReference type="OrthoDB" id="9785836at2"/>
<keyword evidence="2 8" id="KW-0813">Transport</keyword>
<accession>A0A1X7K3L2</accession>
<dbReference type="EMBL" id="FXAW01000004">
    <property type="protein sequence ID" value="SMG35390.1"/>
    <property type="molecule type" value="Genomic_DNA"/>
</dbReference>
<feature type="transmembrane region" description="Helical" evidence="8">
    <location>
        <begin position="94"/>
        <end position="118"/>
    </location>
</feature>
<dbReference type="GO" id="GO:0055085">
    <property type="term" value="P:transmembrane transport"/>
    <property type="evidence" value="ECO:0007669"/>
    <property type="project" value="InterPro"/>
</dbReference>
<proteinExistence type="inferred from homology"/>
<evidence type="ECO:0000256" key="1">
    <source>
        <dbReference type="ARBA" id="ARBA00004429"/>
    </source>
</evidence>
<evidence type="ECO:0000256" key="7">
    <source>
        <dbReference type="ARBA" id="ARBA00023136"/>
    </source>
</evidence>
<keyword evidence="5 8" id="KW-0812">Transmembrane</keyword>
<feature type="domain" description="ABC transmembrane type-1" evidence="9">
    <location>
        <begin position="57"/>
        <end position="273"/>
    </location>
</feature>
<feature type="transmembrane region" description="Helical" evidence="8">
    <location>
        <begin position="255"/>
        <end position="274"/>
    </location>
</feature>
<keyword evidence="4" id="KW-0997">Cell inner membrane</keyword>
<dbReference type="AlphaFoldDB" id="A0A1X7K3L2"/>
<keyword evidence="6 8" id="KW-1133">Transmembrane helix</keyword>
<dbReference type="PROSITE" id="PS50928">
    <property type="entry name" value="ABC_TM1"/>
    <property type="match status" value="1"/>
</dbReference>
<feature type="transmembrane region" description="Helical" evidence="8">
    <location>
        <begin position="148"/>
        <end position="169"/>
    </location>
</feature>
<gene>
    <name evidence="10" type="ORF">SAMN05661096_02337</name>
</gene>
<keyword evidence="3" id="KW-1003">Cell membrane</keyword>
<sequence length="284" mass="32406">MKNKEKHIGFILFVVFAVLPFTLAFGYALLYSFGVIGIVNEGFTLKFWKEVFTSSTLGVSFIYSSVIALIGVILSVSLALWIVLKYRESFGNKYLSFIIYMPLAVPGIVSAFFTYQLFAQSGFFARLSYQLNWIETAQQFPDLVNDNWAIGIIITFISLLTPFFILLYLNIYKDERIEELSQLSRALGANKKQIALKVSLPIMLKKSWVLIVLYFIFLLGAYEVPLILGQESPQMLSVLILRELKQFDLTKISEGYVMAVLYTVVIMSATVFIFSRKKLRNNAY</sequence>
<dbReference type="InterPro" id="IPR035906">
    <property type="entry name" value="MetI-like_sf"/>
</dbReference>
<evidence type="ECO:0000256" key="4">
    <source>
        <dbReference type="ARBA" id="ARBA00022519"/>
    </source>
</evidence>
<name>A0A1X7K3L2_9BACT</name>
<dbReference type="CDD" id="cd06261">
    <property type="entry name" value="TM_PBP2"/>
    <property type="match status" value="1"/>
</dbReference>
<comment type="subcellular location">
    <subcellularLocation>
        <location evidence="1">Cell inner membrane</location>
        <topology evidence="1">Multi-pass membrane protein</topology>
    </subcellularLocation>
    <subcellularLocation>
        <location evidence="8">Cell membrane</location>
        <topology evidence="8">Multi-pass membrane protein</topology>
    </subcellularLocation>
</comment>
<keyword evidence="7 8" id="KW-0472">Membrane</keyword>
<dbReference type="PANTHER" id="PTHR43357">
    <property type="entry name" value="INNER MEMBRANE ABC TRANSPORTER PERMEASE PROTEIN YDCV"/>
    <property type="match status" value="1"/>
</dbReference>
<dbReference type="InterPro" id="IPR000515">
    <property type="entry name" value="MetI-like"/>
</dbReference>
<evidence type="ECO:0000313" key="11">
    <source>
        <dbReference type="Proteomes" id="UP000193804"/>
    </source>
</evidence>
<evidence type="ECO:0000259" key="9">
    <source>
        <dbReference type="PROSITE" id="PS50928"/>
    </source>
</evidence>
<evidence type="ECO:0000256" key="3">
    <source>
        <dbReference type="ARBA" id="ARBA00022475"/>
    </source>
</evidence>
<evidence type="ECO:0000256" key="8">
    <source>
        <dbReference type="RuleBase" id="RU363032"/>
    </source>
</evidence>
<dbReference type="Proteomes" id="UP000193804">
    <property type="component" value="Unassembled WGS sequence"/>
</dbReference>